<reference evidence="2 3" key="1">
    <citation type="submission" date="2024-02" db="EMBL/GenBank/DDBJ databases">
        <title>Genome sequence of Aquincola sp. MAHUQ-54.</title>
        <authorList>
            <person name="Huq M.A."/>
        </authorList>
    </citation>
    <scope>NUCLEOTIDE SEQUENCE [LARGE SCALE GENOMIC DNA]</scope>
    <source>
        <strain evidence="2 3">MAHUQ-54</strain>
    </source>
</reference>
<evidence type="ECO:0000313" key="2">
    <source>
        <dbReference type="EMBL" id="MEF7615448.1"/>
    </source>
</evidence>
<evidence type="ECO:0000256" key="1">
    <source>
        <dbReference type="SAM" id="MobiDB-lite"/>
    </source>
</evidence>
<protein>
    <submittedName>
        <fullName evidence="2">DUF1840 domain-containing protein</fullName>
    </submittedName>
</protein>
<dbReference type="AlphaFoldDB" id="A0AAW9Q634"/>
<evidence type="ECO:0000313" key="3">
    <source>
        <dbReference type="Proteomes" id="UP001336250"/>
    </source>
</evidence>
<dbReference type="InterPro" id="IPR014991">
    <property type="entry name" value="DUF1840"/>
</dbReference>
<accession>A0AAW9Q634</accession>
<name>A0AAW9Q634_9BURK</name>
<comment type="caution">
    <text evidence="2">The sequence shown here is derived from an EMBL/GenBank/DDBJ whole genome shotgun (WGS) entry which is preliminary data.</text>
</comment>
<dbReference type="Proteomes" id="UP001336250">
    <property type="component" value="Unassembled WGS sequence"/>
</dbReference>
<dbReference type="EMBL" id="JAZIBG010000031">
    <property type="protein sequence ID" value="MEF7615448.1"/>
    <property type="molecule type" value="Genomic_DNA"/>
</dbReference>
<proteinExistence type="predicted"/>
<dbReference type="Pfam" id="PF08895">
    <property type="entry name" value="DUF1840"/>
    <property type="match status" value="1"/>
</dbReference>
<dbReference type="RefSeq" id="WP_332290709.1">
    <property type="nucleotide sequence ID" value="NZ_JAZIBG010000031.1"/>
</dbReference>
<sequence>MIYKFKSKAASDVIMMGPNGDQVLRLLGREPAAKGIIEVAAMQPAIAALRAAVEQEEAQRRDAAAAAEGEEADGADEPAAGRREGAVSLRQRVWPLIDMLERSERAGADVVWGV</sequence>
<organism evidence="2 3">
    <name type="scientific">Aquincola agrisoli</name>
    <dbReference type="NCBI Taxonomy" id="3119538"/>
    <lineage>
        <taxon>Bacteria</taxon>
        <taxon>Pseudomonadati</taxon>
        <taxon>Pseudomonadota</taxon>
        <taxon>Betaproteobacteria</taxon>
        <taxon>Burkholderiales</taxon>
        <taxon>Sphaerotilaceae</taxon>
        <taxon>Aquincola</taxon>
    </lineage>
</organism>
<gene>
    <name evidence="2" type="ORF">V4F39_16125</name>
</gene>
<keyword evidence="3" id="KW-1185">Reference proteome</keyword>
<feature type="region of interest" description="Disordered" evidence="1">
    <location>
        <begin position="58"/>
        <end position="84"/>
    </location>
</feature>